<sequence length="70" mass="7762">MNWFKKTRNNTDSAEDKSAGGNGLETNNGTCTVAAKQRITDKTMSYAEEELSAMMAPDVIVKRKGLRHEL</sequence>
<dbReference type="EMBL" id="JAAAIM010000354">
    <property type="protein sequence ID" value="KAG0289344.1"/>
    <property type="molecule type" value="Genomic_DNA"/>
</dbReference>
<comment type="caution">
    <text evidence="2">The sequence shown here is derived from an EMBL/GenBank/DDBJ whole genome shotgun (WGS) entry which is preliminary data.</text>
</comment>
<evidence type="ECO:0000313" key="3">
    <source>
        <dbReference type="Proteomes" id="UP001194696"/>
    </source>
</evidence>
<evidence type="ECO:0000313" key="2">
    <source>
        <dbReference type="EMBL" id="KAG0289344.1"/>
    </source>
</evidence>
<accession>A0ABQ7K1L8</accession>
<name>A0ABQ7K1L8_9FUNG</name>
<evidence type="ECO:0000256" key="1">
    <source>
        <dbReference type="SAM" id="MobiDB-lite"/>
    </source>
</evidence>
<feature type="region of interest" description="Disordered" evidence="1">
    <location>
        <begin position="1"/>
        <end position="30"/>
    </location>
</feature>
<proteinExistence type="predicted"/>
<dbReference type="Proteomes" id="UP001194696">
    <property type="component" value="Unassembled WGS sequence"/>
</dbReference>
<protein>
    <submittedName>
        <fullName evidence="2">Uncharacterized protein</fullName>
    </submittedName>
</protein>
<keyword evidence="3" id="KW-1185">Reference proteome</keyword>
<reference evidence="2 3" key="1">
    <citation type="journal article" date="2020" name="Fungal Divers.">
        <title>Resolving the Mortierellaceae phylogeny through synthesis of multi-gene phylogenetics and phylogenomics.</title>
        <authorList>
            <person name="Vandepol N."/>
            <person name="Liber J."/>
            <person name="Desiro A."/>
            <person name="Na H."/>
            <person name="Kennedy M."/>
            <person name="Barry K."/>
            <person name="Grigoriev I.V."/>
            <person name="Miller A.N."/>
            <person name="O'Donnell K."/>
            <person name="Stajich J.E."/>
            <person name="Bonito G."/>
        </authorList>
    </citation>
    <scope>NUCLEOTIDE SEQUENCE [LARGE SCALE GENOMIC DNA]</scope>
    <source>
        <strain evidence="2 3">AD045</strain>
    </source>
</reference>
<gene>
    <name evidence="2" type="ORF">BGZ96_007095</name>
</gene>
<organism evidence="2 3">
    <name type="scientific">Linnemannia gamsii</name>
    <dbReference type="NCBI Taxonomy" id="64522"/>
    <lineage>
        <taxon>Eukaryota</taxon>
        <taxon>Fungi</taxon>
        <taxon>Fungi incertae sedis</taxon>
        <taxon>Mucoromycota</taxon>
        <taxon>Mortierellomycotina</taxon>
        <taxon>Mortierellomycetes</taxon>
        <taxon>Mortierellales</taxon>
        <taxon>Mortierellaceae</taxon>
        <taxon>Linnemannia</taxon>
    </lineage>
</organism>